<dbReference type="SUPFAM" id="SSF56059">
    <property type="entry name" value="Glutathione synthetase ATP-binding domain-like"/>
    <property type="match status" value="1"/>
</dbReference>
<dbReference type="Gene3D" id="3.40.50.20">
    <property type="match status" value="1"/>
</dbReference>
<dbReference type="Proteomes" id="UP001296943">
    <property type="component" value="Unassembled WGS sequence"/>
</dbReference>
<dbReference type="NCBIfam" id="NF004676">
    <property type="entry name" value="PRK06019.1-2"/>
    <property type="match status" value="1"/>
</dbReference>
<dbReference type="EMBL" id="JAFBDR010000021">
    <property type="protein sequence ID" value="MBM7572782.1"/>
    <property type="molecule type" value="Genomic_DNA"/>
</dbReference>
<dbReference type="InterPro" id="IPR003135">
    <property type="entry name" value="ATP-grasp_carboxylate-amine"/>
</dbReference>
<comment type="function">
    <text evidence="5">Catalyzes the ATP-dependent conversion of 5-aminoimidazole ribonucleotide (AIR) and HCO(3)- to N5-carboxyaminoimidazole ribonucleotide (N5-CAIR).</text>
</comment>
<feature type="binding site" evidence="4">
    <location>
        <position position="108"/>
    </location>
    <ligand>
        <name>ATP</name>
        <dbReference type="ChEBI" id="CHEBI:30616"/>
    </ligand>
</feature>
<dbReference type="NCBIfam" id="TIGR01161">
    <property type="entry name" value="purK"/>
    <property type="match status" value="1"/>
</dbReference>
<proteinExistence type="inferred from homology"/>
<dbReference type="Gene3D" id="3.30.1490.20">
    <property type="entry name" value="ATP-grasp fold, A domain"/>
    <property type="match status" value="1"/>
</dbReference>
<dbReference type="InterPro" id="IPR040686">
    <property type="entry name" value="PurK_C"/>
</dbReference>
<comment type="pathway">
    <text evidence="4 5">Purine metabolism; IMP biosynthesis via de novo pathway; 5-amino-1-(5-phospho-D-ribosyl)imidazole-4-carboxylate from 5-amino-1-(5-phospho-D-ribosyl)imidazole (N5-CAIR route): step 1/2.</text>
</comment>
<feature type="binding site" evidence="4">
    <location>
        <position position="192"/>
    </location>
    <ligand>
        <name>ATP</name>
        <dbReference type="ChEBI" id="CHEBI:30616"/>
    </ligand>
</feature>
<dbReference type="SUPFAM" id="SSF51246">
    <property type="entry name" value="Rudiment single hybrid motif"/>
    <property type="match status" value="1"/>
</dbReference>
<sequence length="380" mass="42226">MSQNKILPGGTIGIIGGGQLGRMMATTAKHMGYRIVVLDPTPDCPTAQVSDDHIVADYGDHEAIASLMEKSDVITYEFESVDVDAAKKIEKKGLLPQGSNLLKITQDREQEKTIMVKNKLPVAPFEIIHNENELQKALDKVGTPSVLKTCTGGYDGKGQLKLTSAEDRGEARQFVEKNGRCILEKWVPFEKEISVVFTRAKNGDISLFPLAENEHKDHILHQTTAPAVVSESIREQALHAAEVIAESMDIVGTFAVEMFVCENDIYINEMAPRPHNSGHYTIEACNVSQFEQHIRAICGLPLVPIRFHGSAIMINLLGEDLEACFSSIDHLRDAHIHVYGKEEIKPKRKMGHLTFVGNALEELHQVIENYKITTNKEIVR</sequence>
<dbReference type="SUPFAM" id="SSF52440">
    <property type="entry name" value="PreATP-grasp domain"/>
    <property type="match status" value="1"/>
</dbReference>
<evidence type="ECO:0000259" key="6">
    <source>
        <dbReference type="PROSITE" id="PS50975"/>
    </source>
</evidence>
<name>A0ABS2N3R3_9BACI</name>
<keyword evidence="8" id="KW-1185">Reference proteome</keyword>
<dbReference type="PANTHER" id="PTHR11609">
    <property type="entry name" value="PURINE BIOSYNTHESIS PROTEIN 6/7, PUR6/7"/>
    <property type="match status" value="1"/>
</dbReference>
<evidence type="ECO:0000256" key="1">
    <source>
        <dbReference type="ARBA" id="ARBA00022741"/>
    </source>
</evidence>
<feature type="binding site" evidence="4">
    <location>
        <position position="215"/>
    </location>
    <ligand>
        <name>ATP</name>
        <dbReference type="ChEBI" id="CHEBI:30616"/>
    </ligand>
</feature>
<evidence type="ECO:0000256" key="2">
    <source>
        <dbReference type="ARBA" id="ARBA00022755"/>
    </source>
</evidence>
<keyword evidence="1 4" id="KW-0547">Nucleotide-binding</keyword>
<dbReference type="InterPro" id="IPR005875">
    <property type="entry name" value="PurK"/>
</dbReference>
<dbReference type="InterPro" id="IPR013815">
    <property type="entry name" value="ATP_grasp_subdomain_1"/>
</dbReference>
<dbReference type="InterPro" id="IPR011054">
    <property type="entry name" value="Rudment_hybrid_motif"/>
</dbReference>
<dbReference type="InterPro" id="IPR016185">
    <property type="entry name" value="PreATP-grasp_dom_sf"/>
</dbReference>
<evidence type="ECO:0000256" key="4">
    <source>
        <dbReference type="HAMAP-Rule" id="MF_01928"/>
    </source>
</evidence>
<feature type="domain" description="ATP-grasp" evidence="6">
    <location>
        <begin position="112"/>
        <end position="298"/>
    </location>
</feature>
<dbReference type="PANTHER" id="PTHR11609:SF5">
    <property type="entry name" value="PHOSPHORIBOSYLAMINOIMIDAZOLE CARBOXYLASE"/>
    <property type="match status" value="1"/>
</dbReference>
<dbReference type="HAMAP" id="MF_01928">
    <property type="entry name" value="PurK"/>
    <property type="match status" value="1"/>
</dbReference>
<dbReference type="RefSeq" id="WP_204501424.1">
    <property type="nucleotide sequence ID" value="NZ_JAFBDR010000021.1"/>
</dbReference>
<accession>A0ABS2N3R3</accession>
<dbReference type="NCBIfam" id="NF004679">
    <property type="entry name" value="PRK06019.1-5"/>
    <property type="match status" value="1"/>
</dbReference>
<feature type="binding site" evidence="4">
    <location>
        <begin position="268"/>
        <end position="269"/>
    </location>
    <ligand>
        <name>ATP</name>
        <dbReference type="ChEBI" id="CHEBI:30616"/>
    </ligand>
</feature>
<dbReference type="GO" id="GO:0034028">
    <property type="term" value="F:5-(carboxyamino)imidazole ribonucleotide synthase activity"/>
    <property type="evidence" value="ECO:0007669"/>
    <property type="project" value="UniProtKB-EC"/>
</dbReference>
<evidence type="ECO:0000313" key="7">
    <source>
        <dbReference type="EMBL" id="MBM7572782.1"/>
    </source>
</evidence>
<dbReference type="InterPro" id="IPR011761">
    <property type="entry name" value="ATP-grasp"/>
</dbReference>
<comment type="catalytic activity">
    <reaction evidence="4 5">
        <text>5-amino-1-(5-phospho-beta-D-ribosyl)imidazole + hydrogencarbonate + ATP = 5-carboxyamino-1-(5-phospho-D-ribosyl)imidazole + ADP + phosphate + 2 H(+)</text>
        <dbReference type="Rhea" id="RHEA:19317"/>
        <dbReference type="ChEBI" id="CHEBI:15378"/>
        <dbReference type="ChEBI" id="CHEBI:17544"/>
        <dbReference type="ChEBI" id="CHEBI:30616"/>
        <dbReference type="ChEBI" id="CHEBI:43474"/>
        <dbReference type="ChEBI" id="CHEBI:58730"/>
        <dbReference type="ChEBI" id="CHEBI:137981"/>
        <dbReference type="ChEBI" id="CHEBI:456216"/>
        <dbReference type="EC" id="6.3.4.18"/>
    </reaction>
</comment>
<comment type="similarity">
    <text evidence="4 5">Belongs to the PurK/PurT family.</text>
</comment>
<keyword evidence="4 5" id="KW-0436">Ligase</keyword>
<comment type="subunit">
    <text evidence="4 5">Homodimer.</text>
</comment>
<feature type="binding site" evidence="4">
    <location>
        <position position="148"/>
    </location>
    <ligand>
        <name>ATP</name>
        <dbReference type="ChEBI" id="CHEBI:30616"/>
    </ligand>
</feature>
<feature type="binding site" evidence="4">
    <location>
        <begin position="153"/>
        <end position="159"/>
    </location>
    <ligand>
        <name>ATP</name>
        <dbReference type="ChEBI" id="CHEBI:30616"/>
    </ligand>
</feature>
<keyword evidence="3 4" id="KW-0067">ATP-binding</keyword>
<dbReference type="EC" id="6.3.4.18" evidence="4 5"/>
<keyword evidence="2 4" id="KW-0658">Purine biosynthesis</keyword>
<evidence type="ECO:0000256" key="5">
    <source>
        <dbReference type="RuleBase" id="RU361200"/>
    </source>
</evidence>
<evidence type="ECO:0000313" key="8">
    <source>
        <dbReference type="Proteomes" id="UP001296943"/>
    </source>
</evidence>
<reference evidence="7 8" key="1">
    <citation type="submission" date="2021-01" db="EMBL/GenBank/DDBJ databases">
        <title>Genomic Encyclopedia of Type Strains, Phase IV (KMG-IV): sequencing the most valuable type-strain genomes for metagenomic binning, comparative biology and taxonomic classification.</title>
        <authorList>
            <person name="Goeker M."/>
        </authorList>
    </citation>
    <scope>NUCLEOTIDE SEQUENCE [LARGE SCALE GENOMIC DNA]</scope>
    <source>
        <strain evidence="7 8">DSM 23711</strain>
    </source>
</reference>
<evidence type="ECO:0000256" key="3">
    <source>
        <dbReference type="ARBA" id="ARBA00022840"/>
    </source>
</evidence>
<dbReference type="InterPro" id="IPR054350">
    <property type="entry name" value="PurT/PurK_preATP-grasp"/>
</dbReference>
<dbReference type="Pfam" id="PF17769">
    <property type="entry name" value="PurK_C"/>
    <property type="match status" value="1"/>
</dbReference>
<organism evidence="7 8">
    <name type="scientific">Aquibacillus albus</name>
    <dbReference type="NCBI Taxonomy" id="1168171"/>
    <lineage>
        <taxon>Bacteria</taxon>
        <taxon>Bacillati</taxon>
        <taxon>Bacillota</taxon>
        <taxon>Bacilli</taxon>
        <taxon>Bacillales</taxon>
        <taxon>Bacillaceae</taxon>
        <taxon>Aquibacillus</taxon>
    </lineage>
</organism>
<dbReference type="Pfam" id="PF22660">
    <property type="entry name" value="RS_preATP-grasp-like"/>
    <property type="match status" value="1"/>
</dbReference>
<comment type="caution">
    <text evidence="7">The sequence shown here is derived from an EMBL/GenBank/DDBJ whole genome shotgun (WGS) entry which is preliminary data.</text>
</comment>
<comment type="function">
    <text evidence="4">Catalyzes the ATP-dependent conversion of 5-aminoimidazole ribonucleotide (AIR) and HCO(3)(-) to N5-carboxyaminoimidazole ribonucleotide (N5-CAIR).</text>
</comment>
<feature type="binding site" evidence="4">
    <location>
        <begin position="184"/>
        <end position="187"/>
    </location>
    <ligand>
        <name>ATP</name>
        <dbReference type="ChEBI" id="CHEBI:30616"/>
    </ligand>
</feature>
<dbReference type="PROSITE" id="PS50975">
    <property type="entry name" value="ATP_GRASP"/>
    <property type="match status" value="1"/>
</dbReference>
<gene>
    <name evidence="4 5" type="primary">purK</name>
    <name evidence="7" type="ORF">JOC48_003313</name>
</gene>
<dbReference type="Gene3D" id="3.30.470.20">
    <property type="entry name" value="ATP-grasp fold, B domain"/>
    <property type="match status" value="1"/>
</dbReference>
<dbReference type="NCBIfam" id="NF004675">
    <property type="entry name" value="PRK06019.1-1"/>
    <property type="match status" value="1"/>
</dbReference>
<protein>
    <recommendedName>
        <fullName evidence="4 5">N5-carboxyaminoimidazole ribonucleotide synthase</fullName>
        <shortName evidence="4 5">N5-CAIR synthase</shortName>
        <ecNumber evidence="4 5">6.3.4.18</ecNumber>
    </recommendedName>
    <alternativeName>
        <fullName evidence="4 5">5-(carboxyamino)imidazole ribonucleotide synthetase</fullName>
    </alternativeName>
</protein>
<dbReference type="Pfam" id="PF02222">
    <property type="entry name" value="ATP-grasp"/>
    <property type="match status" value="1"/>
</dbReference>